<gene>
    <name evidence="1" type="primary">tc3a_20</name>
    <name evidence="1" type="ORF">c0_g2_i1</name>
</gene>
<dbReference type="AlphaFoldDB" id="A0A0K8VFV4"/>
<sequence length="152" mass="17780">KVQCQPKTKLLQLHMKARMEFASKYRFWCEEWHNVIFSDEKKFSLDGPDSCKRYWRNMRQGRRSCFKGGFGGGSVMVWAAFCYRGKSSMCYISTRMNAQMYVDLLDSELIEFGGNLYGDDWTFQHDNASIHAAQVTKSFFTERKIPVLDRPA</sequence>
<reference evidence="1" key="1">
    <citation type="submission" date="2015-06" db="EMBL/GenBank/DDBJ databases">
        <authorList>
            <person name="Hoefler B.C."/>
            <person name="Straight P.D."/>
        </authorList>
    </citation>
    <scope>NUCLEOTIDE SEQUENCE</scope>
</reference>
<protein>
    <submittedName>
        <fullName evidence="1">Transposable element Tc3 transposase</fullName>
    </submittedName>
</protein>
<name>A0A0K8VFV4_BACLA</name>
<accession>A0A0K8VFV4</accession>
<dbReference type="GO" id="GO:0003676">
    <property type="term" value="F:nucleic acid binding"/>
    <property type="evidence" value="ECO:0007669"/>
    <property type="project" value="InterPro"/>
</dbReference>
<dbReference type="Gene3D" id="3.30.420.10">
    <property type="entry name" value="Ribonuclease H-like superfamily/Ribonuclease H"/>
    <property type="match status" value="1"/>
</dbReference>
<organism evidence="1">
    <name type="scientific">Bactrocera latifrons</name>
    <name type="common">Malaysian fruit fly</name>
    <name type="synonym">Chaetodacus latifrons</name>
    <dbReference type="NCBI Taxonomy" id="174628"/>
    <lineage>
        <taxon>Eukaryota</taxon>
        <taxon>Metazoa</taxon>
        <taxon>Ecdysozoa</taxon>
        <taxon>Arthropoda</taxon>
        <taxon>Hexapoda</taxon>
        <taxon>Insecta</taxon>
        <taxon>Pterygota</taxon>
        <taxon>Neoptera</taxon>
        <taxon>Endopterygota</taxon>
        <taxon>Diptera</taxon>
        <taxon>Brachycera</taxon>
        <taxon>Muscomorpha</taxon>
        <taxon>Tephritoidea</taxon>
        <taxon>Tephritidae</taxon>
        <taxon>Bactrocera</taxon>
        <taxon>Bactrocera</taxon>
    </lineage>
</organism>
<dbReference type="EMBL" id="GDHF01014582">
    <property type="protein sequence ID" value="JAI37732.1"/>
    <property type="molecule type" value="Transcribed_RNA"/>
</dbReference>
<proteinExistence type="predicted"/>
<evidence type="ECO:0000313" key="1">
    <source>
        <dbReference type="EMBL" id="JAI37732.1"/>
    </source>
</evidence>
<feature type="non-terminal residue" evidence="1">
    <location>
        <position position="1"/>
    </location>
</feature>
<dbReference type="InterPro" id="IPR036397">
    <property type="entry name" value="RNaseH_sf"/>
</dbReference>